<feature type="region of interest" description="Disordered" evidence="1">
    <location>
        <begin position="44"/>
        <end position="106"/>
    </location>
</feature>
<feature type="compositionally biased region" description="Basic and acidic residues" evidence="1">
    <location>
        <begin position="90"/>
        <end position="106"/>
    </location>
</feature>
<organism evidence="2 3">
    <name type="scientific">Clavispora lusitaniae</name>
    <name type="common">Candida lusitaniae</name>
    <dbReference type="NCBI Taxonomy" id="36911"/>
    <lineage>
        <taxon>Eukaryota</taxon>
        <taxon>Fungi</taxon>
        <taxon>Dikarya</taxon>
        <taxon>Ascomycota</taxon>
        <taxon>Saccharomycotina</taxon>
        <taxon>Pichiomycetes</taxon>
        <taxon>Metschnikowiaceae</taxon>
        <taxon>Clavispora</taxon>
    </lineage>
</organism>
<sequence length="106" mass="12138">MPKCPGSSAAEEEEEDVILKKKSSGQKEEIRLLRQEQIQAYRLTVTQEERAKRSKLRQGKTRTSADESPKKKKRVSFVPSEGNDSSTCHGDFRCTLREESETKHKN</sequence>
<evidence type="ECO:0000256" key="1">
    <source>
        <dbReference type="SAM" id="MobiDB-lite"/>
    </source>
</evidence>
<dbReference type="Proteomes" id="UP000195602">
    <property type="component" value="Unassembled WGS sequence"/>
</dbReference>
<reference evidence="2 3" key="1">
    <citation type="submission" date="2017-04" db="EMBL/GenBank/DDBJ databases">
        <title>Draft genome of the yeast Clavispora lusitaniae type strain CBS 6936.</title>
        <authorList>
            <person name="Durrens P."/>
            <person name="Klopp C."/>
            <person name="Biteau N."/>
            <person name="Fitton-Ouhabi V."/>
            <person name="Dementhon K."/>
            <person name="Accoceberry I."/>
            <person name="Sherman D.J."/>
            <person name="Noel T."/>
        </authorList>
    </citation>
    <scope>NUCLEOTIDE SEQUENCE [LARGE SCALE GENOMIC DNA]</scope>
    <source>
        <strain evidence="2 3">CBS 6936</strain>
    </source>
</reference>
<protein>
    <submittedName>
        <fullName evidence="2">Uncharacterized protein</fullName>
    </submittedName>
</protein>
<dbReference type="AlphaFoldDB" id="A0AA91PXQ7"/>
<proteinExistence type="predicted"/>
<feature type="region of interest" description="Disordered" evidence="1">
    <location>
        <begin position="1"/>
        <end position="27"/>
    </location>
</feature>
<dbReference type="KEGG" id="clus:A9F13_13g00099"/>
<accession>A0AA91PXQ7</accession>
<evidence type="ECO:0000313" key="2">
    <source>
        <dbReference type="EMBL" id="OVF07316.1"/>
    </source>
</evidence>
<dbReference type="EMBL" id="LYUB02000013">
    <property type="protein sequence ID" value="OVF07316.1"/>
    <property type="molecule type" value="Genomic_DNA"/>
</dbReference>
<evidence type="ECO:0000313" key="3">
    <source>
        <dbReference type="Proteomes" id="UP000195602"/>
    </source>
</evidence>
<comment type="caution">
    <text evidence="2">The sequence shown here is derived from an EMBL/GenBank/DDBJ whole genome shotgun (WGS) entry which is preliminary data.</text>
</comment>
<name>A0AA91PXQ7_CLALS</name>
<gene>
    <name evidence="2" type="ORF">A9F13_13g00099</name>
</gene>